<evidence type="ECO:0000313" key="15">
    <source>
        <dbReference type="EMBL" id="SDP07039.1"/>
    </source>
</evidence>
<dbReference type="EMBL" id="FNJL01000007">
    <property type="protein sequence ID" value="SDP07039.1"/>
    <property type="molecule type" value="Genomic_DNA"/>
</dbReference>
<feature type="signal peptide" evidence="12">
    <location>
        <begin position="1"/>
        <end position="27"/>
    </location>
</feature>
<evidence type="ECO:0000256" key="5">
    <source>
        <dbReference type="ARBA" id="ARBA00022692"/>
    </source>
</evidence>
<dbReference type="InterPro" id="IPR000531">
    <property type="entry name" value="Beta-barrel_TonB"/>
</dbReference>
<keyword evidence="4 10" id="KW-1134">Transmembrane beta strand</keyword>
<keyword evidence="3 10" id="KW-0813">Transport</keyword>
<evidence type="ECO:0000256" key="2">
    <source>
        <dbReference type="ARBA" id="ARBA00009810"/>
    </source>
</evidence>
<evidence type="ECO:0000259" key="13">
    <source>
        <dbReference type="Pfam" id="PF00593"/>
    </source>
</evidence>
<evidence type="ECO:0000256" key="10">
    <source>
        <dbReference type="PROSITE-ProRule" id="PRU01360"/>
    </source>
</evidence>
<feature type="chain" id="PRO_5011529786" evidence="12">
    <location>
        <begin position="28"/>
        <end position="740"/>
    </location>
</feature>
<dbReference type="Pfam" id="PF07715">
    <property type="entry name" value="Plug"/>
    <property type="match status" value="1"/>
</dbReference>
<dbReference type="GO" id="GO:0044718">
    <property type="term" value="P:siderophore transmembrane transport"/>
    <property type="evidence" value="ECO:0007669"/>
    <property type="project" value="TreeGrafter"/>
</dbReference>
<dbReference type="PANTHER" id="PTHR30069">
    <property type="entry name" value="TONB-DEPENDENT OUTER MEMBRANE RECEPTOR"/>
    <property type="match status" value="1"/>
</dbReference>
<keyword evidence="16" id="KW-1185">Reference proteome</keyword>
<dbReference type="GO" id="GO:0009279">
    <property type="term" value="C:cell outer membrane"/>
    <property type="evidence" value="ECO:0007669"/>
    <property type="project" value="UniProtKB-SubCell"/>
</dbReference>
<comment type="similarity">
    <text evidence="2 10 11">Belongs to the TonB-dependent receptor family.</text>
</comment>
<keyword evidence="8" id="KW-0675">Receptor</keyword>
<dbReference type="InterPro" id="IPR039426">
    <property type="entry name" value="TonB-dep_rcpt-like"/>
</dbReference>
<reference evidence="16" key="1">
    <citation type="submission" date="2016-10" db="EMBL/GenBank/DDBJ databases">
        <authorList>
            <person name="Varghese N."/>
            <person name="Submissions S."/>
        </authorList>
    </citation>
    <scope>NUCLEOTIDE SEQUENCE [LARGE SCALE GENOMIC DNA]</scope>
    <source>
        <strain evidence="16">DSM 17101</strain>
    </source>
</reference>
<protein>
    <submittedName>
        <fullName evidence="15">Iron complex outermembrane recepter protein</fullName>
    </submittedName>
</protein>
<proteinExistence type="inferred from homology"/>
<dbReference type="Proteomes" id="UP000199317">
    <property type="component" value="Unassembled WGS sequence"/>
</dbReference>
<comment type="subcellular location">
    <subcellularLocation>
        <location evidence="1 10">Cell outer membrane</location>
        <topology evidence="1 10">Multi-pass membrane protein</topology>
    </subcellularLocation>
</comment>
<evidence type="ECO:0000256" key="3">
    <source>
        <dbReference type="ARBA" id="ARBA00022448"/>
    </source>
</evidence>
<evidence type="ECO:0000256" key="7">
    <source>
        <dbReference type="ARBA" id="ARBA00023136"/>
    </source>
</evidence>
<dbReference type="GO" id="GO:0015344">
    <property type="term" value="F:siderophore uptake transmembrane transporter activity"/>
    <property type="evidence" value="ECO:0007669"/>
    <property type="project" value="TreeGrafter"/>
</dbReference>
<evidence type="ECO:0000256" key="4">
    <source>
        <dbReference type="ARBA" id="ARBA00022452"/>
    </source>
</evidence>
<keyword evidence="5 10" id="KW-0812">Transmembrane</keyword>
<keyword evidence="7 10" id="KW-0472">Membrane</keyword>
<name>A0A1H0PR51_9BURK</name>
<dbReference type="PROSITE" id="PS52016">
    <property type="entry name" value="TONB_DEPENDENT_REC_3"/>
    <property type="match status" value="1"/>
</dbReference>
<evidence type="ECO:0000256" key="8">
    <source>
        <dbReference type="ARBA" id="ARBA00023170"/>
    </source>
</evidence>
<keyword evidence="6 11" id="KW-0798">TonB box</keyword>
<evidence type="ECO:0000259" key="14">
    <source>
        <dbReference type="Pfam" id="PF07715"/>
    </source>
</evidence>
<evidence type="ECO:0000256" key="11">
    <source>
        <dbReference type="RuleBase" id="RU003357"/>
    </source>
</evidence>
<evidence type="ECO:0000256" key="6">
    <source>
        <dbReference type="ARBA" id="ARBA00023077"/>
    </source>
</evidence>
<accession>A0A1H0PR51</accession>
<keyword evidence="12" id="KW-0732">Signal</keyword>
<dbReference type="Pfam" id="PF00593">
    <property type="entry name" value="TonB_dep_Rec_b-barrel"/>
    <property type="match status" value="1"/>
</dbReference>
<dbReference type="InterPro" id="IPR036942">
    <property type="entry name" value="Beta-barrel_TonB_sf"/>
</dbReference>
<dbReference type="AlphaFoldDB" id="A0A1H0PR51"/>
<gene>
    <name evidence="15" type="ORF">SAMN04489708_1075</name>
</gene>
<dbReference type="Gene3D" id="2.170.130.10">
    <property type="entry name" value="TonB-dependent receptor, plug domain"/>
    <property type="match status" value="1"/>
</dbReference>
<dbReference type="Gene3D" id="2.40.170.20">
    <property type="entry name" value="TonB-dependent receptor, beta-barrel domain"/>
    <property type="match status" value="1"/>
</dbReference>
<organism evidence="15 16">
    <name type="scientific">Paracidovorax cattleyae</name>
    <dbReference type="NCBI Taxonomy" id="80868"/>
    <lineage>
        <taxon>Bacteria</taxon>
        <taxon>Pseudomonadati</taxon>
        <taxon>Pseudomonadota</taxon>
        <taxon>Betaproteobacteria</taxon>
        <taxon>Burkholderiales</taxon>
        <taxon>Comamonadaceae</taxon>
        <taxon>Paracidovorax</taxon>
    </lineage>
</organism>
<dbReference type="PANTHER" id="PTHR30069:SF40">
    <property type="entry name" value="TONB-DEPENDENT RECEPTOR NMB0964-RELATED"/>
    <property type="match status" value="1"/>
</dbReference>
<feature type="domain" description="TonB-dependent receptor plug" evidence="14">
    <location>
        <begin position="94"/>
        <end position="193"/>
    </location>
</feature>
<feature type="domain" description="TonB-dependent receptor-like beta-barrel" evidence="13">
    <location>
        <begin position="288"/>
        <end position="690"/>
    </location>
</feature>
<dbReference type="InterPro" id="IPR037066">
    <property type="entry name" value="Plug_dom_sf"/>
</dbReference>
<dbReference type="InterPro" id="IPR012910">
    <property type="entry name" value="Plug_dom"/>
</dbReference>
<evidence type="ECO:0000256" key="9">
    <source>
        <dbReference type="ARBA" id="ARBA00023237"/>
    </source>
</evidence>
<evidence type="ECO:0000313" key="16">
    <source>
        <dbReference type="Proteomes" id="UP000199317"/>
    </source>
</evidence>
<sequence>MPALACGHRVRCAVFFFFFFLPSSAMTSNAFSFPGRSGRAALHPLACAVLLLAASGARAQTAADTDTSSATPRARLPEVTVTGNPLGTDTVVVPAAQLSGDDLTLRTESTLGQTLDGLPGVSSTYFGPNASRPIIRGLDGDRIRVLQNSGATLDASALSFDHAVPTEALTTERIEVLRGPAALLYGGSAVGGVVNVIDNRIPREPLNGVDGKAEASAATGNGERAGAAMVEGGNDRFALHADVFDRNTDDVRVPIDLACEKTGSPGLARRICNSASHTRGGAVGGTAFFDQGYLGLSASTYRSDYGTVAEDDVTIGMRSNRYALDGLWRFGAGPLQSVRVQASHTDYRHTEYEGGAPGTTFRNGGNDLRVEAKHAPIGRLQGVIGLQAEASRFSAEGEEAFAPRSRSHSTALFLHEELGMDWGKLTFGARAERDTVESFGSPDVDRFAVGKHDFHPHSAAVGALFNLTPAWQLTSNLSYTQRAPKDYELFANGPHVATGAWETGDPGLGLEKATSVDVGAAWKSGPNRFAATAFLSQFSNYIGLTPTGLLRSEDGDVVPAGTDGALPEYRYQGMRARFYGLEASGSVRLVGESGVVAPSSRLLGDGSTLDLQLRGDIVRATNRDTGQPLPRIAPLRLGSTLLWASGPWRAGLGFDYLAAQDRVPDDGTRATGAYTLWNASLGYRTQWQFGATRSTALWYARLDNITDKLAYSPTSILTTTAFPKAPLPGRSLKVGVKVDF</sequence>
<dbReference type="SUPFAM" id="SSF56935">
    <property type="entry name" value="Porins"/>
    <property type="match status" value="1"/>
</dbReference>
<evidence type="ECO:0000256" key="12">
    <source>
        <dbReference type="SAM" id="SignalP"/>
    </source>
</evidence>
<evidence type="ECO:0000256" key="1">
    <source>
        <dbReference type="ARBA" id="ARBA00004571"/>
    </source>
</evidence>
<keyword evidence="9 10" id="KW-0998">Cell outer membrane</keyword>